<dbReference type="PRINTS" id="PR00420">
    <property type="entry name" value="RNGMNOXGNASE"/>
</dbReference>
<dbReference type="PANTHER" id="PTHR42685:SF19">
    <property type="entry name" value="POSSIBLE OXIDOREDUCTASE"/>
    <property type="match status" value="1"/>
</dbReference>
<evidence type="ECO:0000313" key="2">
    <source>
        <dbReference type="EMBL" id="GMA95112.1"/>
    </source>
</evidence>
<proteinExistence type="predicted"/>
<name>A0ABQ6K3C8_9MICO</name>
<reference evidence="3" key="1">
    <citation type="journal article" date="2019" name="Int. J. Syst. Evol. Microbiol.">
        <title>The Global Catalogue of Microorganisms (GCM) 10K type strain sequencing project: providing services to taxonomists for standard genome sequencing and annotation.</title>
        <authorList>
            <consortium name="The Broad Institute Genomics Platform"/>
            <consortium name="The Broad Institute Genome Sequencing Center for Infectious Disease"/>
            <person name="Wu L."/>
            <person name="Ma J."/>
        </authorList>
    </citation>
    <scope>NUCLEOTIDE SEQUENCE [LARGE SCALE GENOMIC DNA]</scope>
    <source>
        <strain evidence="3">NBRC 108894</strain>
    </source>
</reference>
<dbReference type="InterPro" id="IPR050407">
    <property type="entry name" value="Geranylgeranyl_reductase"/>
</dbReference>
<evidence type="ECO:0000259" key="1">
    <source>
        <dbReference type="Pfam" id="PF01494"/>
    </source>
</evidence>
<dbReference type="InterPro" id="IPR036188">
    <property type="entry name" value="FAD/NAD-bd_sf"/>
</dbReference>
<sequence>MSGHVLVAGGGPIGLAAAIEARLAGFDATIVEPRRGVIDKACGEGLMPAAPPALARLGVTPRGVPLRGIQYRDGSRVVTHRFRGAPALGVRRTELHGRLRDRAAELGVRTVEARIEELRQDDAGVEAAGIRADWMIAADGLHSTVAGLVGLDRGAPAVRRRYGQRRHYDLAPWTDLIEVHWSALGEIYVTPTADDGVGLSLLARQGVRFDDALEAVPELAARVAGATPRSGLRGAGPFRQRRAGRVAGRVLLVGDASGYVDALTGEGIRIGLAEARVAVASLVAGDPHSYERAWRRVTREFRMLTAPLAALAASPAQPLIVPAARAAPFLFRAAVERIAR</sequence>
<organism evidence="2 3">
    <name type="scientific">Pseudolysinimonas kribbensis</name>
    <dbReference type="NCBI Taxonomy" id="433641"/>
    <lineage>
        <taxon>Bacteria</taxon>
        <taxon>Bacillati</taxon>
        <taxon>Actinomycetota</taxon>
        <taxon>Actinomycetes</taxon>
        <taxon>Micrococcales</taxon>
        <taxon>Microbacteriaceae</taxon>
        <taxon>Pseudolysinimonas</taxon>
    </lineage>
</organism>
<dbReference type="Proteomes" id="UP001157034">
    <property type="component" value="Unassembled WGS sequence"/>
</dbReference>
<evidence type="ECO:0000313" key="3">
    <source>
        <dbReference type="Proteomes" id="UP001157034"/>
    </source>
</evidence>
<accession>A0ABQ6K3C8</accession>
<dbReference type="SUPFAM" id="SSF51905">
    <property type="entry name" value="FAD/NAD(P)-binding domain"/>
    <property type="match status" value="1"/>
</dbReference>
<dbReference type="EMBL" id="BSVB01000001">
    <property type="protein sequence ID" value="GMA95112.1"/>
    <property type="molecule type" value="Genomic_DNA"/>
</dbReference>
<dbReference type="PANTHER" id="PTHR42685">
    <property type="entry name" value="GERANYLGERANYL DIPHOSPHATE REDUCTASE"/>
    <property type="match status" value="1"/>
</dbReference>
<protein>
    <submittedName>
        <fullName evidence="2">Oxidoreductase</fullName>
    </submittedName>
</protein>
<dbReference type="Pfam" id="PF01494">
    <property type="entry name" value="FAD_binding_3"/>
    <property type="match status" value="1"/>
</dbReference>
<gene>
    <name evidence="2" type="ORF">GCM10025881_19360</name>
</gene>
<feature type="domain" description="FAD-binding" evidence="1">
    <location>
        <begin position="4"/>
        <end position="153"/>
    </location>
</feature>
<dbReference type="RefSeq" id="WP_284253948.1">
    <property type="nucleotide sequence ID" value="NZ_BAAAQO010000002.1"/>
</dbReference>
<comment type="caution">
    <text evidence="2">The sequence shown here is derived from an EMBL/GenBank/DDBJ whole genome shotgun (WGS) entry which is preliminary data.</text>
</comment>
<keyword evidence="3" id="KW-1185">Reference proteome</keyword>
<dbReference type="InterPro" id="IPR002938">
    <property type="entry name" value="FAD-bd"/>
</dbReference>
<dbReference type="Gene3D" id="3.50.50.60">
    <property type="entry name" value="FAD/NAD(P)-binding domain"/>
    <property type="match status" value="1"/>
</dbReference>